<dbReference type="CDD" id="cd07771">
    <property type="entry name" value="ASKHA_NBD_FGGY_RhaB-like"/>
    <property type="match status" value="1"/>
</dbReference>
<comment type="similarity">
    <text evidence="1">Belongs to the FGGY kinase family.</text>
</comment>
<dbReference type="PANTHER" id="PTHR10196">
    <property type="entry name" value="SUGAR KINASE"/>
    <property type="match status" value="1"/>
</dbReference>
<dbReference type="Gene3D" id="3.30.420.40">
    <property type="match status" value="2"/>
</dbReference>
<evidence type="ECO:0000256" key="1">
    <source>
        <dbReference type="ARBA" id="ARBA00009156"/>
    </source>
</evidence>
<evidence type="ECO:0000256" key="7">
    <source>
        <dbReference type="ARBA" id="ARBA00023308"/>
    </source>
</evidence>
<dbReference type="EC" id="2.7.1.5" evidence="10"/>
<reference evidence="10" key="1">
    <citation type="submission" date="2012-03" db="EMBL/GenBank/DDBJ databases">
        <title>Functional metagenomics reveals considerable lignocellulase gene clusters in the gut microbiome of a wood-feeding higher termite.</title>
        <authorList>
            <person name="Liu N."/>
        </authorList>
    </citation>
    <scope>NUCLEOTIDE SEQUENCE</scope>
</reference>
<evidence type="ECO:0000259" key="9">
    <source>
        <dbReference type="Pfam" id="PF02782"/>
    </source>
</evidence>
<dbReference type="GO" id="GO:0008993">
    <property type="term" value="F:rhamnulokinase activity"/>
    <property type="evidence" value="ECO:0007669"/>
    <property type="project" value="UniProtKB-EC"/>
</dbReference>
<dbReference type="PANTHER" id="PTHR10196:SF93">
    <property type="entry name" value="L-RHAMNULOKINASE"/>
    <property type="match status" value="1"/>
</dbReference>
<feature type="domain" description="Carbohydrate kinase FGGY C-terminal" evidence="9">
    <location>
        <begin position="250"/>
        <end position="432"/>
    </location>
</feature>
<evidence type="ECO:0000313" key="10">
    <source>
        <dbReference type="EMBL" id="AGS52523.1"/>
    </source>
</evidence>
<dbReference type="GO" id="GO:0005829">
    <property type="term" value="C:cytosol"/>
    <property type="evidence" value="ECO:0007669"/>
    <property type="project" value="TreeGrafter"/>
</dbReference>
<accession>A0A806K014</accession>
<evidence type="ECO:0000256" key="3">
    <source>
        <dbReference type="ARBA" id="ARBA00022741"/>
    </source>
</evidence>
<dbReference type="InterPro" id="IPR043129">
    <property type="entry name" value="ATPase_NBD"/>
</dbReference>
<keyword evidence="6" id="KW-1015">Disulfide bond</keyword>
<sequence>MNHYLAIDIGASTGRHILGYLQDGAICLEEVHRFENNMLRGGGSLLWDTDALVREARAGIKKCADIGKIPRTVAIDTWGVDYVLLDKSKNEMRPVYAYRDTRTAPIVPEVEKVVSAREMYERTGIQKQDFNTVYQLVCDKNSGRLEEAAYFLMIPEYIAYCLTGVMKNEYTNATTTGLVNARTKKWDGELLDRLGIKKTLFAELSMPCAKVGSFTNDLRSFTGFDAEVVLCATHDTASAVAACPVGDGCAYISSGTWSLIGIESGEPIITELGRMANFTNEGGIEYRYRVLKNIMGMWLLQSIRRDLHKACSFDEMMTMAMGSDFAQTIDVNSTSLVAPENMSGAIKALLKKTDLPLEDVISCVYHSLAKSYAQAVEELNALTGGKMRSITIIGGGSQDCYLNKLTAEYTGLPVRTGAVEATALGNIIAQMIYDGVFPDVTEARKCVAQGLREDATIQQVPQKTAF</sequence>
<name>A0A806K014_9BACT</name>
<protein>
    <submittedName>
        <fullName evidence="10">Rhamnulokinase</fullName>
        <ecNumber evidence="10">2.7.1.5</ecNumber>
    </submittedName>
</protein>
<keyword evidence="2 10" id="KW-0808">Transferase</keyword>
<dbReference type="GO" id="GO:0004370">
    <property type="term" value="F:glycerol kinase activity"/>
    <property type="evidence" value="ECO:0007669"/>
    <property type="project" value="TreeGrafter"/>
</dbReference>
<proteinExistence type="inferred from homology"/>
<evidence type="ECO:0000256" key="6">
    <source>
        <dbReference type="ARBA" id="ARBA00023157"/>
    </source>
</evidence>
<dbReference type="GO" id="GO:0005524">
    <property type="term" value="F:ATP binding"/>
    <property type="evidence" value="ECO:0007669"/>
    <property type="project" value="UniProtKB-KW"/>
</dbReference>
<dbReference type="AlphaFoldDB" id="A0A806K014"/>
<keyword evidence="7" id="KW-0684">Rhamnose metabolism</keyword>
<keyword evidence="3" id="KW-0547">Nucleotide-binding</keyword>
<keyword evidence="5" id="KW-0067">ATP-binding</keyword>
<feature type="domain" description="Carbohydrate kinase FGGY N-terminal" evidence="8">
    <location>
        <begin position="4"/>
        <end position="240"/>
    </location>
</feature>
<dbReference type="Pfam" id="PF02782">
    <property type="entry name" value="FGGY_C"/>
    <property type="match status" value="1"/>
</dbReference>
<keyword evidence="4 10" id="KW-0418">Kinase</keyword>
<dbReference type="GO" id="GO:0019301">
    <property type="term" value="P:rhamnose catabolic process"/>
    <property type="evidence" value="ECO:0007669"/>
    <property type="project" value="InterPro"/>
</dbReference>
<dbReference type="InterPro" id="IPR018484">
    <property type="entry name" value="FGGY_N"/>
</dbReference>
<evidence type="ECO:0000256" key="4">
    <source>
        <dbReference type="ARBA" id="ARBA00022777"/>
    </source>
</evidence>
<organism evidence="10">
    <name type="scientific">uncultured bacterium contig00005</name>
    <dbReference type="NCBI Taxonomy" id="1181497"/>
    <lineage>
        <taxon>Bacteria</taxon>
        <taxon>environmental samples</taxon>
    </lineage>
</organism>
<dbReference type="SUPFAM" id="SSF53067">
    <property type="entry name" value="Actin-like ATPase domain"/>
    <property type="match status" value="2"/>
</dbReference>
<evidence type="ECO:0000259" key="8">
    <source>
        <dbReference type="Pfam" id="PF00370"/>
    </source>
</evidence>
<dbReference type="EMBL" id="JQ844200">
    <property type="protein sequence ID" value="AGS52523.1"/>
    <property type="molecule type" value="Genomic_DNA"/>
</dbReference>
<dbReference type="GO" id="GO:0006071">
    <property type="term" value="P:glycerol metabolic process"/>
    <property type="evidence" value="ECO:0007669"/>
    <property type="project" value="TreeGrafter"/>
</dbReference>
<evidence type="ECO:0000256" key="5">
    <source>
        <dbReference type="ARBA" id="ARBA00022840"/>
    </source>
</evidence>
<dbReference type="InterPro" id="IPR018485">
    <property type="entry name" value="FGGY_C"/>
</dbReference>
<dbReference type="InterPro" id="IPR013449">
    <property type="entry name" value="Rhamnulokinase"/>
</dbReference>
<evidence type="ECO:0000256" key="2">
    <source>
        <dbReference type="ARBA" id="ARBA00022679"/>
    </source>
</evidence>
<dbReference type="Pfam" id="PF00370">
    <property type="entry name" value="FGGY_N"/>
    <property type="match status" value="1"/>
</dbReference>